<keyword evidence="2" id="KW-0812">Transmembrane</keyword>
<evidence type="ECO:0000256" key="2">
    <source>
        <dbReference type="SAM" id="Phobius"/>
    </source>
</evidence>
<keyword evidence="2" id="KW-0472">Membrane</keyword>
<protein>
    <recommendedName>
        <fullName evidence="5">Sodium bile acid cotransporter</fullName>
    </recommendedName>
</protein>
<feature type="transmembrane region" description="Helical" evidence="2">
    <location>
        <begin position="116"/>
        <end position="140"/>
    </location>
</feature>
<dbReference type="InterPro" id="IPR016833">
    <property type="entry name" value="Put_Na-Bile_cotransptr"/>
</dbReference>
<name>A0AAV9UG71_9PEZI</name>
<evidence type="ECO:0000313" key="4">
    <source>
        <dbReference type="Proteomes" id="UP001373714"/>
    </source>
</evidence>
<comment type="caution">
    <text evidence="3">The sequence shown here is derived from an EMBL/GenBank/DDBJ whole genome shotgun (WGS) entry which is preliminary data.</text>
</comment>
<dbReference type="EMBL" id="JAVHNS010000011">
    <property type="protein sequence ID" value="KAK6339986.1"/>
    <property type="molecule type" value="Genomic_DNA"/>
</dbReference>
<feature type="transmembrane region" description="Helical" evidence="2">
    <location>
        <begin position="366"/>
        <end position="390"/>
    </location>
</feature>
<reference evidence="3 4" key="1">
    <citation type="submission" date="2019-10" db="EMBL/GenBank/DDBJ databases">
        <authorList>
            <person name="Palmer J.M."/>
        </authorList>
    </citation>
    <scope>NUCLEOTIDE SEQUENCE [LARGE SCALE GENOMIC DNA]</scope>
    <source>
        <strain evidence="3 4">TWF730</strain>
    </source>
</reference>
<dbReference type="PANTHER" id="PTHR18640">
    <property type="entry name" value="SOLUTE CARRIER FAMILY 10 MEMBER 7"/>
    <property type="match status" value="1"/>
</dbReference>
<feature type="transmembrane region" description="Helical" evidence="2">
    <location>
        <begin position="183"/>
        <end position="207"/>
    </location>
</feature>
<feature type="transmembrane region" description="Helical" evidence="2">
    <location>
        <begin position="320"/>
        <end position="345"/>
    </location>
</feature>
<dbReference type="AlphaFoldDB" id="A0AAV9UG71"/>
<dbReference type="InterPro" id="IPR038770">
    <property type="entry name" value="Na+/solute_symporter_sf"/>
</dbReference>
<dbReference type="Pfam" id="PF13593">
    <property type="entry name" value="SBF_like"/>
    <property type="match status" value="1"/>
</dbReference>
<keyword evidence="4" id="KW-1185">Reference proteome</keyword>
<feature type="transmembrane region" description="Helical" evidence="2">
    <location>
        <begin position="267"/>
        <end position="285"/>
    </location>
</feature>
<sequence length="448" mass="50521">MDISTDQPPRKSEAAQDQTEGGTKPEPRREQYQNITTSTTWNVAKRILQWVLDKWLVIGIVVACIAAYFAPDVAKPHGYLHSEWSIIYGAVIIIFFVSGLSIETQKLLIHFSNWRLHFTVQGFSFLFIPAVFFCIVLLVAKFGDEAVFDRQILTGMIVTGCIPTTLSSNIIMTRLSGGDEAAALVSVTVGNLLGPFITPVLITTVFWPTADRSFDLSRPAGDIQQLRSLYADVFKQIGLTVLLPLTMGQLIQGYFGFQATSKWVKKLLLDKISTFCLTLLVWWVSTALPRELVVLLTDKIRSAFSSCFATGSLQKMPKGFLVFVIFVNIGLYIFFTLLCVLLSNFRIPYPSFQWGRRRFCIDHLRVLDRGVFIAICFCAPAKTTGLGLPIVTAMWTRYPEEMKAKIQIPVVLYTIEQIFLAQGLVWWFGRNAKRHQRENQPPMPLAEV</sequence>
<proteinExistence type="predicted"/>
<keyword evidence="2" id="KW-1133">Transmembrane helix</keyword>
<feature type="transmembrane region" description="Helical" evidence="2">
    <location>
        <begin position="152"/>
        <end position="171"/>
    </location>
</feature>
<feature type="transmembrane region" description="Helical" evidence="2">
    <location>
        <begin position="237"/>
        <end position="255"/>
    </location>
</feature>
<dbReference type="GO" id="GO:0005886">
    <property type="term" value="C:plasma membrane"/>
    <property type="evidence" value="ECO:0007669"/>
    <property type="project" value="TreeGrafter"/>
</dbReference>
<evidence type="ECO:0008006" key="5">
    <source>
        <dbReference type="Google" id="ProtNLM"/>
    </source>
</evidence>
<feature type="transmembrane region" description="Helical" evidence="2">
    <location>
        <begin position="55"/>
        <end position="74"/>
    </location>
</feature>
<dbReference type="Gene3D" id="1.20.1530.20">
    <property type="match status" value="1"/>
</dbReference>
<organism evidence="3 4">
    <name type="scientific">Orbilia blumenaviensis</name>
    <dbReference type="NCBI Taxonomy" id="1796055"/>
    <lineage>
        <taxon>Eukaryota</taxon>
        <taxon>Fungi</taxon>
        <taxon>Dikarya</taxon>
        <taxon>Ascomycota</taxon>
        <taxon>Pezizomycotina</taxon>
        <taxon>Orbiliomycetes</taxon>
        <taxon>Orbiliales</taxon>
        <taxon>Orbiliaceae</taxon>
        <taxon>Orbilia</taxon>
    </lineage>
</organism>
<gene>
    <name evidence="3" type="ORF">TWF730_001763</name>
</gene>
<feature type="transmembrane region" description="Helical" evidence="2">
    <location>
        <begin position="410"/>
        <end position="429"/>
    </location>
</feature>
<feature type="region of interest" description="Disordered" evidence="1">
    <location>
        <begin position="1"/>
        <end position="32"/>
    </location>
</feature>
<evidence type="ECO:0000313" key="3">
    <source>
        <dbReference type="EMBL" id="KAK6339986.1"/>
    </source>
</evidence>
<dbReference type="PANTHER" id="PTHR18640:SF5">
    <property type="entry name" value="SODIUM_BILE ACID COTRANSPORTER 7"/>
    <property type="match status" value="1"/>
</dbReference>
<evidence type="ECO:0000256" key="1">
    <source>
        <dbReference type="SAM" id="MobiDB-lite"/>
    </source>
</evidence>
<dbReference type="Proteomes" id="UP001373714">
    <property type="component" value="Unassembled WGS sequence"/>
</dbReference>
<feature type="transmembrane region" description="Helical" evidence="2">
    <location>
        <begin position="86"/>
        <end position="104"/>
    </location>
</feature>
<accession>A0AAV9UG71</accession>